<dbReference type="AlphaFoldDB" id="A0A833L1Y6"/>
<dbReference type="PROSITE" id="PS51061">
    <property type="entry name" value="R3H"/>
    <property type="match status" value="1"/>
</dbReference>
<gene>
    <name evidence="6" type="primary">khpB</name>
    <name evidence="6" type="synonym">eloR</name>
    <name evidence="8" type="ORF">FD145_289</name>
</gene>
<dbReference type="InterPro" id="IPR015946">
    <property type="entry name" value="KH_dom-like_a/b"/>
</dbReference>
<dbReference type="Gene3D" id="3.30.30.80">
    <property type="entry name" value="probable RNA-binding protein from clostridium symbiosum atcc 14940"/>
    <property type="match status" value="1"/>
</dbReference>
<accession>A0A833L1Y6</accession>
<dbReference type="SMART" id="SM01245">
    <property type="entry name" value="Jag_N"/>
    <property type="match status" value="1"/>
</dbReference>
<evidence type="ECO:0000313" key="8">
    <source>
        <dbReference type="EMBL" id="KAF0134908.1"/>
    </source>
</evidence>
<comment type="domain">
    <text evidence="6">Has an N-terminal Jag-N domain and 2 RNA-binding domains (KH and R3H).</text>
</comment>
<keyword evidence="2 6" id="KW-0694">RNA-binding</keyword>
<dbReference type="NCBIfam" id="NF041568">
    <property type="entry name" value="Jag_EloR"/>
    <property type="match status" value="1"/>
</dbReference>
<keyword evidence="5 6" id="KW-0961">Cell wall biogenesis/degradation</keyword>
<dbReference type="InterPro" id="IPR034079">
    <property type="entry name" value="R3H_KhpB"/>
</dbReference>
<evidence type="ECO:0000313" key="9">
    <source>
        <dbReference type="Proteomes" id="UP000488506"/>
    </source>
</evidence>
<dbReference type="CDD" id="cd02414">
    <property type="entry name" value="KH-II_Jag"/>
    <property type="match status" value="1"/>
</dbReference>
<feature type="domain" description="R3H" evidence="7">
    <location>
        <begin position="141"/>
        <end position="206"/>
    </location>
</feature>
<dbReference type="InterPro" id="IPR038247">
    <property type="entry name" value="Jag_N_dom_sf"/>
</dbReference>
<dbReference type="GO" id="GO:0071555">
    <property type="term" value="P:cell wall organization"/>
    <property type="evidence" value="ECO:0007669"/>
    <property type="project" value="UniProtKB-KW"/>
</dbReference>
<sequence length="206" mass="22567">MNNVSMKGKSLEEAIRSAAEVFGVGEDKISYRVIHEGKAGVLGVFGGEEAEIEAWIKKSKANYANDVMQEILNKMGLLAIADIARDDEEGIEINIKGEDLGQIIGKDGLTLMAMQTVMSSILRREYGEKANISIDAGGYKEKQKMALERLAQSAADDVISSGQEKVLPPMTAGERRIVHIYLKNNGKLKTESQGEGRDRRLIISLK</sequence>
<organism evidence="8 9">
    <name type="scientific">Candidatus Saganbacteria bacterium</name>
    <dbReference type="NCBI Taxonomy" id="2575572"/>
    <lineage>
        <taxon>Bacteria</taxon>
        <taxon>Bacillati</taxon>
        <taxon>Saganbacteria</taxon>
    </lineage>
</organism>
<reference evidence="8 9" key="1">
    <citation type="submission" date="2019-12" db="EMBL/GenBank/DDBJ databases">
        <authorList>
            <person name="Wolfe R."/>
            <person name="Danczak R."/>
            <person name="Wilkins M."/>
        </authorList>
    </citation>
    <scope>NUCLEOTIDE SEQUENCE [LARGE SCALE GENOMIC DNA]</scope>
    <source>
        <strain evidence="8">X2_MaxBin.013</strain>
    </source>
</reference>
<comment type="subcellular location">
    <subcellularLocation>
        <location evidence="6">Cytoplasm</location>
    </subcellularLocation>
</comment>
<dbReference type="EMBL" id="WPAF01000003">
    <property type="protein sequence ID" value="KAF0134908.1"/>
    <property type="molecule type" value="Genomic_DNA"/>
</dbReference>
<dbReference type="PANTHER" id="PTHR35800">
    <property type="entry name" value="PROTEIN JAG"/>
    <property type="match status" value="1"/>
</dbReference>
<dbReference type="SMART" id="SM00393">
    <property type="entry name" value="R3H"/>
    <property type="match status" value="1"/>
</dbReference>
<keyword evidence="1 6" id="KW-0963">Cytoplasm</keyword>
<dbReference type="Pfam" id="PF01424">
    <property type="entry name" value="R3H"/>
    <property type="match status" value="1"/>
</dbReference>
<evidence type="ECO:0000256" key="3">
    <source>
        <dbReference type="ARBA" id="ARBA00022960"/>
    </source>
</evidence>
<dbReference type="PANTHER" id="PTHR35800:SF1">
    <property type="entry name" value="RNA-BINDING PROTEIN KHPB"/>
    <property type="match status" value="1"/>
</dbReference>
<evidence type="ECO:0000256" key="1">
    <source>
        <dbReference type="ARBA" id="ARBA00022490"/>
    </source>
</evidence>
<comment type="subunit">
    <text evidence="6">Forms a complex with KhpA.</text>
</comment>
<evidence type="ECO:0000256" key="6">
    <source>
        <dbReference type="HAMAP-Rule" id="MF_00867"/>
    </source>
</evidence>
<dbReference type="GO" id="GO:0009252">
    <property type="term" value="P:peptidoglycan biosynthetic process"/>
    <property type="evidence" value="ECO:0007669"/>
    <property type="project" value="UniProtKB-UniRule"/>
</dbReference>
<dbReference type="SUPFAM" id="SSF82708">
    <property type="entry name" value="R3H domain"/>
    <property type="match status" value="1"/>
</dbReference>
<dbReference type="HAMAP" id="MF_00867">
    <property type="entry name" value="KhpB"/>
    <property type="match status" value="1"/>
</dbReference>
<dbReference type="InterPro" id="IPR001374">
    <property type="entry name" value="R3H_dom"/>
</dbReference>
<keyword evidence="4 6" id="KW-0143">Chaperone</keyword>
<dbReference type="InterPro" id="IPR039247">
    <property type="entry name" value="KhpB"/>
</dbReference>
<evidence type="ECO:0000256" key="5">
    <source>
        <dbReference type="ARBA" id="ARBA00023316"/>
    </source>
</evidence>
<feature type="region of interest" description="Jag_N domain" evidence="6">
    <location>
        <begin position="5"/>
        <end position="55"/>
    </location>
</feature>
<dbReference type="GO" id="GO:0003723">
    <property type="term" value="F:RNA binding"/>
    <property type="evidence" value="ECO:0007669"/>
    <property type="project" value="UniProtKB-UniRule"/>
</dbReference>
<dbReference type="CDD" id="cd02644">
    <property type="entry name" value="R3H_jag"/>
    <property type="match status" value="1"/>
</dbReference>
<name>A0A833L1Y6_UNCSA</name>
<proteinExistence type="inferred from homology"/>
<comment type="function">
    <text evidence="6">A probable RNA chaperone. Forms a complex with KhpA which binds to cellular RNA and controls its expression. Plays a role in peptidoglycan (PG) homeostasis and cell length regulation.</text>
</comment>
<dbReference type="Pfam" id="PF14804">
    <property type="entry name" value="Jag_N"/>
    <property type="match status" value="1"/>
</dbReference>
<dbReference type="Pfam" id="PF13083">
    <property type="entry name" value="KH_KhpA-B"/>
    <property type="match status" value="1"/>
</dbReference>
<evidence type="ECO:0000259" key="7">
    <source>
        <dbReference type="PROSITE" id="PS51061"/>
    </source>
</evidence>
<dbReference type="Gene3D" id="3.30.300.20">
    <property type="match status" value="1"/>
</dbReference>
<dbReference type="InterPro" id="IPR038008">
    <property type="entry name" value="Jag_KH"/>
</dbReference>
<dbReference type="Proteomes" id="UP000488506">
    <property type="component" value="Unassembled WGS sequence"/>
</dbReference>
<protein>
    <recommendedName>
        <fullName evidence="6">RNA-binding protein KhpB</fullName>
    </recommendedName>
    <alternativeName>
        <fullName evidence="6">RNA-binding protein EloR</fullName>
    </alternativeName>
</protein>
<dbReference type="InterPro" id="IPR036867">
    <property type="entry name" value="R3H_dom_sf"/>
</dbReference>
<dbReference type="GO" id="GO:0008360">
    <property type="term" value="P:regulation of cell shape"/>
    <property type="evidence" value="ECO:0007669"/>
    <property type="project" value="UniProtKB-KW"/>
</dbReference>
<dbReference type="InterPro" id="IPR032782">
    <property type="entry name" value="KhpB_N"/>
</dbReference>
<dbReference type="GO" id="GO:0005737">
    <property type="term" value="C:cytoplasm"/>
    <property type="evidence" value="ECO:0007669"/>
    <property type="project" value="UniProtKB-SubCell"/>
</dbReference>
<comment type="similarity">
    <text evidence="6">Belongs to the KhpB RNA-binding protein family.</text>
</comment>
<keyword evidence="3 6" id="KW-0133">Cell shape</keyword>
<evidence type="ECO:0000256" key="2">
    <source>
        <dbReference type="ARBA" id="ARBA00022884"/>
    </source>
</evidence>
<dbReference type="Gene3D" id="3.30.1370.50">
    <property type="entry name" value="R3H-like domain"/>
    <property type="match status" value="1"/>
</dbReference>
<comment type="caution">
    <text evidence="8">The sequence shown here is derived from an EMBL/GenBank/DDBJ whole genome shotgun (WGS) entry which is preliminary data.</text>
</comment>
<evidence type="ECO:0000256" key="4">
    <source>
        <dbReference type="ARBA" id="ARBA00023186"/>
    </source>
</evidence>